<dbReference type="EMBL" id="CAXDID020000026">
    <property type="protein sequence ID" value="CAL5990948.1"/>
    <property type="molecule type" value="Genomic_DNA"/>
</dbReference>
<sequence>MFSSILTIFKQINHLQYSHCVNNIYFNNNQYSYCQKSGQLNNVKVQNDIVLAHKNNNVNLYIYANRTQQATMESQVFNYNIKTFAIFGFNNRQEIHDSQINMSLKFDVLQGALICIQCDVFVHNCTLVFVARGQQVSGVLIESLANIQIMQSFVQFRHASGNSSGIVNTVNNAMDNFTIAHCKLTGHNIITSPFNGYISSAVLTHVVVNVTDFYVCAGYTDMLGQLSVTITQKGSEVERCDICGSLYYVYGLCVDSIQYGTLANGTMQCVYPFEYANDKCECAYGHLRNGSACINLIDAIENQQNTETLLNNISSQFKAADQNLVSNISALNQRIFNNVTQLLDMMKQNSSALEQYILSNFSKAEQFLISNTTAMDNRIRDNINIMNQTICDSQSSFDKQINSKYKLYELIINQNISILNHRITNNISEVSNYLISSQISIENNILSNITLMDSLLNQNVLSLNQRLNNNSTELQSNMQTKMIHLQNSLLDNTTELDQRIYNNISALNSSSVKSISELELISSYQQSNITALNQKLQDKITEYDFKTTDIQAKIYNLSIVLSCLNNNGHVVGENCYVLRKLIDQNKQIKCEQQTFFYVFDIQIVTVSLDVTNGSYFSNINVLKNSFIDIQDNVFTSDQPLFKNQNSFTNMKIQFGTQLLSKISMITNSQTLSINQLIIKSKINTQFETSEYINILSPTVTYATITNLLVNLSFKMSQGNITLINNINGVLNVTNYHILGCYQSIKTVAMIGLNIESTFMNINYLSFTPQLYNVGNCSSYFLSYINQCDIQFINITILLGNNLNPSILNNIIISNESNYYQFGGLITNLKESILSVTNVILDNYQNLITTSIQQSGILVGYVSSKIQCVNIYNLCLQQNIYSEQSSLQNFGIIGINCGRILIQNSKIFFKINVISSSTKSIGIIGFQSDDDQQRKYHVQLSNIYATLILNQNGQNIGSFIGKLVGNLTITQGITINSHIKSSTNVGGFVGCLINSTSIIEQSKLLNNIISVFEQQAGGIIGLSQLSNQIIKNINITNNNISGNLVSGFVSRSEQSNFDILNVLIINNNILAQNLAAGFISLSILSSNYSINQMFIQLNTLNSKQQHSGGFGCVSYDTDIYISDSHFENAIQSNSNAAGFIGVLVQSTILINKLMLLNSDIQTETNFGGLLGHVSNSNCTIQLINIINCSIKATQQFAGSIFSAVYNSKILIIDSKVHNNMVKALNDVGGLIGQSNSVNTSFRNITVFQMYISAQMGAGGLIGRSSMENIEIENISIIQCRIICIERYGIVVGSMYNSLFAIVSSIYQNIKINNIIQEDCPNITNAVSVNQCT</sequence>
<accession>A0ABP1HC12</accession>
<proteinExistence type="predicted"/>
<dbReference type="Gene3D" id="2.160.20.110">
    <property type="match status" value="1"/>
</dbReference>
<gene>
    <name evidence="1" type="ORF">HINF_LOCUS11780</name>
</gene>
<protein>
    <recommendedName>
        <fullName evidence="3">Transmembrane protein</fullName>
    </recommendedName>
</protein>
<organism evidence="1 2">
    <name type="scientific">Hexamita inflata</name>
    <dbReference type="NCBI Taxonomy" id="28002"/>
    <lineage>
        <taxon>Eukaryota</taxon>
        <taxon>Metamonada</taxon>
        <taxon>Diplomonadida</taxon>
        <taxon>Hexamitidae</taxon>
        <taxon>Hexamitinae</taxon>
        <taxon>Hexamita</taxon>
    </lineage>
</organism>
<keyword evidence="2" id="KW-1185">Reference proteome</keyword>
<evidence type="ECO:0000313" key="2">
    <source>
        <dbReference type="Proteomes" id="UP001642409"/>
    </source>
</evidence>
<comment type="caution">
    <text evidence="1">The sequence shown here is derived from an EMBL/GenBank/DDBJ whole genome shotgun (WGS) entry which is preliminary data.</text>
</comment>
<dbReference type="Proteomes" id="UP001642409">
    <property type="component" value="Unassembled WGS sequence"/>
</dbReference>
<evidence type="ECO:0000313" key="1">
    <source>
        <dbReference type="EMBL" id="CAL5990948.1"/>
    </source>
</evidence>
<reference evidence="1 2" key="1">
    <citation type="submission" date="2024-07" db="EMBL/GenBank/DDBJ databases">
        <authorList>
            <person name="Akdeniz Z."/>
        </authorList>
    </citation>
    <scope>NUCLEOTIDE SEQUENCE [LARGE SCALE GENOMIC DNA]</scope>
</reference>
<evidence type="ECO:0008006" key="3">
    <source>
        <dbReference type="Google" id="ProtNLM"/>
    </source>
</evidence>
<name>A0ABP1HC12_9EUKA</name>